<evidence type="ECO:0000259" key="1">
    <source>
        <dbReference type="PROSITE" id="PS51382"/>
    </source>
</evidence>
<dbReference type="EMBL" id="CAMXCT020002142">
    <property type="protein sequence ID" value="CAL1149348.1"/>
    <property type="molecule type" value="Genomic_DNA"/>
</dbReference>
<dbReference type="EMBL" id="CAMXCT030002142">
    <property type="protein sequence ID" value="CAL4783285.1"/>
    <property type="molecule type" value="Genomic_DNA"/>
</dbReference>
<evidence type="ECO:0000313" key="5">
    <source>
        <dbReference type="Proteomes" id="UP001152797"/>
    </source>
</evidence>
<dbReference type="Pfam" id="PF03105">
    <property type="entry name" value="SPX"/>
    <property type="match status" value="1"/>
</dbReference>
<evidence type="ECO:0000313" key="4">
    <source>
        <dbReference type="EMBL" id="CAL4783285.1"/>
    </source>
</evidence>
<proteinExistence type="predicted"/>
<dbReference type="InterPro" id="IPR004331">
    <property type="entry name" value="SPX_dom"/>
</dbReference>
<reference evidence="3" key="2">
    <citation type="submission" date="2024-04" db="EMBL/GenBank/DDBJ databases">
        <authorList>
            <person name="Chen Y."/>
            <person name="Shah S."/>
            <person name="Dougan E. K."/>
            <person name="Thang M."/>
            <person name="Chan C."/>
        </authorList>
    </citation>
    <scope>NUCLEOTIDE SEQUENCE [LARGE SCALE GENOMIC DNA]</scope>
</reference>
<dbReference type="PROSITE" id="PS51382">
    <property type="entry name" value="SPX"/>
    <property type="match status" value="1"/>
</dbReference>
<dbReference type="AlphaFoldDB" id="A0A9P1G102"/>
<dbReference type="Proteomes" id="UP001152797">
    <property type="component" value="Unassembled WGS sequence"/>
</dbReference>
<dbReference type="EMBL" id="CAMXCT010002142">
    <property type="protein sequence ID" value="CAI3995973.1"/>
    <property type="molecule type" value="Genomic_DNA"/>
</dbReference>
<dbReference type="OrthoDB" id="6493944at2759"/>
<reference evidence="2" key="1">
    <citation type="submission" date="2022-10" db="EMBL/GenBank/DDBJ databases">
        <authorList>
            <person name="Chen Y."/>
            <person name="Dougan E. K."/>
            <person name="Chan C."/>
            <person name="Rhodes N."/>
            <person name="Thang M."/>
        </authorList>
    </citation>
    <scope>NUCLEOTIDE SEQUENCE</scope>
</reference>
<gene>
    <name evidence="2" type="ORF">C1SCF055_LOCUS22490</name>
</gene>
<protein>
    <submittedName>
        <fullName evidence="4">SPX domain-containing protein</fullName>
    </submittedName>
</protein>
<feature type="domain" description="SPX" evidence="1">
    <location>
        <begin position="1"/>
        <end position="80"/>
    </location>
</feature>
<name>A0A9P1G102_9DINO</name>
<evidence type="ECO:0000313" key="2">
    <source>
        <dbReference type="EMBL" id="CAI3995973.1"/>
    </source>
</evidence>
<organism evidence="2">
    <name type="scientific">Cladocopium goreaui</name>
    <dbReference type="NCBI Taxonomy" id="2562237"/>
    <lineage>
        <taxon>Eukaryota</taxon>
        <taxon>Sar</taxon>
        <taxon>Alveolata</taxon>
        <taxon>Dinophyceae</taxon>
        <taxon>Suessiales</taxon>
        <taxon>Symbiodiniaceae</taxon>
        <taxon>Cladocopium</taxon>
    </lineage>
</organism>
<evidence type="ECO:0000313" key="3">
    <source>
        <dbReference type="EMBL" id="CAL1149348.1"/>
    </source>
</evidence>
<comment type="caution">
    <text evidence="2">The sequence shown here is derived from an EMBL/GenBank/DDBJ whole genome shotgun (WGS) entry which is preliminary data.</text>
</comment>
<sequence>MKFAKKLQEELEQGWNGQYLDYKALKKVMKNGEGEDFCNALSSELHKVHDFMRHQQEALQVGFFGRVDGQDVEMSGPKAA</sequence>
<keyword evidence="5" id="KW-1185">Reference proteome</keyword>
<accession>A0A9P1G102</accession>